<keyword evidence="12" id="KW-1185">Reference proteome</keyword>
<evidence type="ECO:0000313" key="11">
    <source>
        <dbReference type="EMBL" id="CAL1537134.1"/>
    </source>
</evidence>
<evidence type="ECO:0000256" key="2">
    <source>
        <dbReference type="ARBA" id="ARBA00007242"/>
    </source>
</evidence>
<evidence type="ECO:0000256" key="6">
    <source>
        <dbReference type="ARBA" id="ARBA00023170"/>
    </source>
</evidence>
<dbReference type="EMBL" id="CAXITT010000251">
    <property type="protein sequence ID" value="CAL1537134.1"/>
    <property type="molecule type" value="Genomic_DNA"/>
</dbReference>
<keyword evidence="4" id="KW-0732">Signal</keyword>
<dbReference type="Pfam" id="PF22572">
    <property type="entry name" value="GPR158_179_EC"/>
    <property type="match status" value="2"/>
</dbReference>
<keyword evidence="6" id="KW-0675">Receptor</keyword>
<dbReference type="GO" id="GO:0004930">
    <property type="term" value="F:G protein-coupled receptor activity"/>
    <property type="evidence" value="ECO:0007669"/>
    <property type="project" value="UniProtKB-KW"/>
</dbReference>
<proteinExistence type="inferred from homology"/>
<name>A0AAV2HTT6_LYMST</name>
<organism evidence="11 12">
    <name type="scientific">Lymnaea stagnalis</name>
    <name type="common">Great pond snail</name>
    <name type="synonym">Helix stagnalis</name>
    <dbReference type="NCBI Taxonomy" id="6523"/>
    <lineage>
        <taxon>Eukaryota</taxon>
        <taxon>Metazoa</taxon>
        <taxon>Spiralia</taxon>
        <taxon>Lophotrochozoa</taxon>
        <taxon>Mollusca</taxon>
        <taxon>Gastropoda</taxon>
        <taxon>Heterobranchia</taxon>
        <taxon>Euthyneura</taxon>
        <taxon>Panpulmonata</taxon>
        <taxon>Hygrophila</taxon>
        <taxon>Lymnaeoidea</taxon>
        <taxon>Lymnaeidae</taxon>
        <taxon>Lymnaea</taxon>
    </lineage>
</organism>
<dbReference type="PANTHER" id="PTHR32546">
    <property type="entry name" value="G-PROTEIN COUPLED RECEPTOR 158-RELATED"/>
    <property type="match status" value="1"/>
</dbReference>
<keyword evidence="8" id="KW-0807">Transducer</keyword>
<evidence type="ECO:0000256" key="4">
    <source>
        <dbReference type="ARBA" id="ARBA00022729"/>
    </source>
</evidence>
<feature type="transmembrane region" description="Helical" evidence="9">
    <location>
        <begin position="21"/>
        <end position="38"/>
    </location>
</feature>
<dbReference type="CDD" id="cd18773">
    <property type="entry name" value="PDC1_HK_sensor"/>
    <property type="match status" value="1"/>
</dbReference>
<accession>A0AAV2HTT6</accession>
<dbReference type="Proteomes" id="UP001497497">
    <property type="component" value="Unassembled WGS sequence"/>
</dbReference>
<gene>
    <name evidence="11" type="ORF">GSLYS_00011047001</name>
</gene>
<dbReference type="Gene3D" id="3.30.450.20">
    <property type="entry name" value="PAS domain"/>
    <property type="match status" value="1"/>
</dbReference>
<sequence>MKKDTSFILKERYKTRRVTAASLRASVVLMLWVVFMSTHQDVQSSAYSWMKPDRFDEIDAQYSSVTAGNCRAKSKDQLVMRADVVAQLPVYNQLLDRIWYKNRTSLIHIHNMALNRAFFYSYILQKMNTSESFTKQPSWTYYYYSATADINANPNIVNGSAFYFDRDCHYPNWYTTVPFNKTLPLFGPKAYRWDDTRDQDNLLREPTRQVVQAVDYGAGHHMNYTNPKFKMNPWYPNWLPDLKGDMDSMTKFPYYIGLKKSNVTGDFETDTFINFAFFGPSSPSAQETDPRSLPVQFTPPYFDCGGSNKWVVSAVSPVIDFMPRYSNFTHLRRQRVVGVTVMDTYFMQLDFNACGVSDGNPGPSYLAGIHKCKKTTGCKHKIGYGFRRGGYICHCVSGWGYPWYIEAPFQGENIEKATEEEYKAGFTCKQVQFRQVLPVVDNLPGVSIEGGDVITSSGGVEAEVEQDRRRRSAGNVTSDLRSVLVNGKDELFYSTNGSRDMSVAHRPFVVEKIDGHTMEDIVAVADKLRDLRKRNLLYKTLNERQSHVTIALPPGADDYAEKNNIDLEVEKAYQRDVASHRRLRETLSEKGVPQNLTKASETLRDDILRLRDQHMERFRTSLASPAARRRQKRASVFDDQALDRMLRILRQKASVTSSNCHKLPNHQLYLPADVAYGVSVQFDSEGRTAVRLTQFLSMYLQNVMPDENYGNLRGGGILHVDQMYGEVLANVMGNFKIYSAGLYFDRFKFENQDRSVRELFGPEAYRKQGSFYAVDMAGQSKKYVDEDWFRLAKSRYEANFSGLKMYKLRAYVRSDPNGTGSVRHEYFPLTYRAAPYELGYWTRPYFRCDGNIDAWVVKYVSPFFGLDSLRTKLQFRGVATVEIPLNLLEINQCPMAYSVPNAFKNTARCDYFSTNCVPLAGFQFLRGSYRCNCRLGFDYWHLDGKFWIEGSLIELEYEKKKAGLFNRFDLLNCRVSSAPKVEGVLRSCVLLALSHLVSLWTRVL</sequence>
<evidence type="ECO:0000313" key="12">
    <source>
        <dbReference type="Proteomes" id="UP001497497"/>
    </source>
</evidence>
<evidence type="ECO:0000256" key="1">
    <source>
        <dbReference type="ARBA" id="ARBA00004651"/>
    </source>
</evidence>
<evidence type="ECO:0000256" key="9">
    <source>
        <dbReference type="SAM" id="Phobius"/>
    </source>
</evidence>
<feature type="domain" description="GPR158/179 extracellular" evidence="10">
    <location>
        <begin position="841"/>
        <end position="937"/>
    </location>
</feature>
<dbReference type="GO" id="GO:0005886">
    <property type="term" value="C:plasma membrane"/>
    <property type="evidence" value="ECO:0007669"/>
    <property type="project" value="UniProtKB-SubCell"/>
</dbReference>
<dbReference type="PANTHER" id="PTHR32546:SF25">
    <property type="entry name" value="MIP05539P"/>
    <property type="match status" value="1"/>
</dbReference>
<keyword evidence="7" id="KW-0325">Glycoprotein</keyword>
<keyword evidence="5" id="KW-0297">G-protein coupled receptor</keyword>
<comment type="caution">
    <text evidence="11">The sequence shown here is derived from an EMBL/GenBank/DDBJ whole genome shotgun (WGS) entry which is preliminary data.</text>
</comment>
<evidence type="ECO:0000256" key="8">
    <source>
        <dbReference type="ARBA" id="ARBA00023224"/>
    </source>
</evidence>
<dbReference type="InterPro" id="IPR043458">
    <property type="entry name" value="GPR158/179"/>
</dbReference>
<evidence type="ECO:0000256" key="3">
    <source>
        <dbReference type="ARBA" id="ARBA00022475"/>
    </source>
</evidence>
<feature type="domain" description="GPR158/179 extracellular" evidence="10">
    <location>
        <begin position="297"/>
        <end position="399"/>
    </location>
</feature>
<dbReference type="AlphaFoldDB" id="A0AAV2HTT6"/>
<keyword evidence="9" id="KW-0472">Membrane</keyword>
<evidence type="ECO:0000256" key="7">
    <source>
        <dbReference type="ARBA" id="ARBA00023180"/>
    </source>
</evidence>
<reference evidence="11 12" key="1">
    <citation type="submission" date="2024-04" db="EMBL/GenBank/DDBJ databases">
        <authorList>
            <consortium name="Genoscope - CEA"/>
            <person name="William W."/>
        </authorList>
    </citation>
    <scope>NUCLEOTIDE SEQUENCE [LARGE SCALE GENOMIC DNA]</scope>
</reference>
<comment type="similarity">
    <text evidence="2">Belongs to the G-protein coupled receptor 3 family.</text>
</comment>
<evidence type="ECO:0000259" key="10">
    <source>
        <dbReference type="Pfam" id="PF22572"/>
    </source>
</evidence>
<comment type="subcellular location">
    <subcellularLocation>
        <location evidence="1">Cell membrane</location>
        <topology evidence="1">Multi-pass membrane protein</topology>
    </subcellularLocation>
</comment>
<keyword evidence="3" id="KW-1003">Cell membrane</keyword>
<keyword evidence="9" id="KW-0812">Transmembrane</keyword>
<protein>
    <recommendedName>
        <fullName evidence="10">GPR158/179 extracellular domain-containing protein</fullName>
    </recommendedName>
</protein>
<keyword evidence="9" id="KW-1133">Transmembrane helix</keyword>
<evidence type="ECO:0000256" key="5">
    <source>
        <dbReference type="ARBA" id="ARBA00023040"/>
    </source>
</evidence>
<dbReference type="InterPro" id="IPR054714">
    <property type="entry name" value="GPR158_179_extracellular"/>
</dbReference>